<protein>
    <submittedName>
        <fullName evidence="2">Uncharacterized protein</fullName>
    </submittedName>
</protein>
<feature type="compositionally biased region" description="Polar residues" evidence="1">
    <location>
        <begin position="166"/>
        <end position="179"/>
    </location>
</feature>
<proteinExistence type="predicted"/>
<feature type="region of interest" description="Disordered" evidence="1">
    <location>
        <begin position="150"/>
        <end position="179"/>
    </location>
</feature>
<comment type="caution">
    <text evidence="2">The sequence shown here is derived from an EMBL/GenBank/DDBJ whole genome shotgun (WGS) entry which is preliminary data.</text>
</comment>
<gene>
    <name evidence="2" type="ORF">VNO77_08214</name>
</gene>
<sequence>MHVLVKRREGSDIISEHRGEFLWRRLARDHHQEDNIDSYSFLQEFQEHEYGHTLHILFINFRAWDSLTTTSEALVLPRSSCKSTDLKQRHEMDARVHLHFFLVSWLRSWFRTFMHIQAQECLKAWQSSKLSREELHRPRGCIWCTWERRDSPRSRPPRRSCKYASQGFSSISDGTTKPA</sequence>
<evidence type="ECO:0000256" key="1">
    <source>
        <dbReference type="SAM" id="MobiDB-lite"/>
    </source>
</evidence>
<reference evidence="2 3" key="1">
    <citation type="submission" date="2024-01" db="EMBL/GenBank/DDBJ databases">
        <title>The genomes of 5 underutilized Papilionoideae crops provide insights into root nodulation and disease resistanc.</title>
        <authorList>
            <person name="Jiang F."/>
        </authorList>
    </citation>
    <scope>NUCLEOTIDE SEQUENCE [LARGE SCALE GENOMIC DNA]</scope>
    <source>
        <strain evidence="2">LVBAO_FW01</strain>
        <tissue evidence="2">Leaves</tissue>
    </source>
</reference>
<evidence type="ECO:0000313" key="3">
    <source>
        <dbReference type="Proteomes" id="UP001367508"/>
    </source>
</evidence>
<dbReference type="EMBL" id="JAYMYQ010000002">
    <property type="protein sequence ID" value="KAK7350100.1"/>
    <property type="molecule type" value="Genomic_DNA"/>
</dbReference>
<accession>A0AAN9M8E4</accession>
<organism evidence="2 3">
    <name type="scientific">Canavalia gladiata</name>
    <name type="common">Sword bean</name>
    <name type="synonym">Dolichos gladiatus</name>
    <dbReference type="NCBI Taxonomy" id="3824"/>
    <lineage>
        <taxon>Eukaryota</taxon>
        <taxon>Viridiplantae</taxon>
        <taxon>Streptophyta</taxon>
        <taxon>Embryophyta</taxon>
        <taxon>Tracheophyta</taxon>
        <taxon>Spermatophyta</taxon>
        <taxon>Magnoliopsida</taxon>
        <taxon>eudicotyledons</taxon>
        <taxon>Gunneridae</taxon>
        <taxon>Pentapetalae</taxon>
        <taxon>rosids</taxon>
        <taxon>fabids</taxon>
        <taxon>Fabales</taxon>
        <taxon>Fabaceae</taxon>
        <taxon>Papilionoideae</taxon>
        <taxon>50 kb inversion clade</taxon>
        <taxon>NPAAA clade</taxon>
        <taxon>indigoferoid/millettioid clade</taxon>
        <taxon>Phaseoleae</taxon>
        <taxon>Canavalia</taxon>
    </lineage>
</organism>
<keyword evidence="3" id="KW-1185">Reference proteome</keyword>
<dbReference type="AlphaFoldDB" id="A0AAN9M8E4"/>
<name>A0AAN9M8E4_CANGL</name>
<evidence type="ECO:0000313" key="2">
    <source>
        <dbReference type="EMBL" id="KAK7350100.1"/>
    </source>
</evidence>
<dbReference type="Proteomes" id="UP001367508">
    <property type="component" value="Unassembled WGS sequence"/>
</dbReference>